<dbReference type="VEuPathDB" id="VectorBase:AATE011405"/>
<keyword evidence="2" id="KW-0732">Signal</keyword>
<organism evidence="3">
    <name type="scientific">Anopheles atroparvus</name>
    <name type="common">European mosquito</name>
    <dbReference type="NCBI Taxonomy" id="41427"/>
    <lineage>
        <taxon>Eukaryota</taxon>
        <taxon>Metazoa</taxon>
        <taxon>Ecdysozoa</taxon>
        <taxon>Arthropoda</taxon>
        <taxon>Hexapoda</taxon>
        <taxon>Insecta</taxon>
        <taxon>Pterygota</taxon>
        <taxon>Neoptera</taxon>
        <taxon>Endopterygota</taxon>
        <taxon>Diptera</taxon>
        <taxon>Nematocera</taxon>
        <taxon>Culicoidea</taxon>
        <taxon>Culicidae</taxon>
        <taxon>Anophelinae</taxon>
        <taxon>Anopheles</taxon>
    </lineage>
</organism>
<keyword evidence="1" id="KW-1133">Transmembrane helix</keyword>
<accession>A0A182J4W5</accession>
<proteinExistence type="predicted"/>
<name>A0A182J4W5_ANOAO</name>
<feature type="signal peptide" evidence="2">
    <location>
        <begin position="1"/>
        <end position="27"/>
    </location>
</feature>
<reference evidence="4" key="1">
    <citation type="submission" date="2021-09" db="EMBL/GenBank/DDBJ databases">
        <authorList>
            <consortium name="Infravec"/>
            <person name="Campbell I L."/>
            <person name="Maslen G."/>
            <person name="Yates A."/>
        </authorList>
    </citation>
    <scope>NUCLEOTIDE SEQUENCE [LARGE SCALE GENOMIC DNA]</scope>
    <source>
        <strain evidence="4">Infravec2 EBRE</strain>
    </source>
</reference>
<evidence type="ECO:0000313" key="4">
    <source>
        <dbReference type="Proteomes" id="UP000075880"/>
    </source>
</evidence>
<keyword evidence="1" id="KW-0472">Membrane</keyword>
<dbReference type="OrthoDB" id="6083863at2759"/>
<feature type="chain" id="PRO_5044551037" description="Protein sleepless" evidence="2">
    <location>
        <begin position="28"/>
        <end position="154"/>
    </location>
</feature>
<dbReference type="Proteomes" id="UP000075880">
    <property type="component" value="Unassembled WGS sequence"/>
</dbReference>
<keyword evidence="1" id="KW-0812">Transmembrane</keyword>
<sequence>MKQRVSDVTVVATFLGVLLFLASPASSLRCYTCVSGESWSDCQSTAVVETCSGIRQVSILEQNIFLPAQARQLDLACLSLSAEGTLGAVKGYAYLQQCFYNDKTMCSLIQDDLPPGFRVLTCELCTEDLCNGASSVTIAFSSVLLMAVAVMLRK</sequence>
<keyword evidence="4" id="KW-1185">Reference proteome</keyword>
<protein>
    <recommendedName>
        <fullName evidence="5">Protein sleepless</fullName>
    </recommendedName>
</protein>
<evidence type="ECO:0000256" key="2">
    <source>
        <dbReference type="SAM" id="SignalP"/>
    </source>
</evidence>
<feature type="transmembrane region" description="Helical" evidence="1">
    <location>
        <begin position="132"/>
        <end position="152"/>
    </location>
</feature>
<evidence type="ECO:0008006" key="5">
    <source>
        <dbReference type="Google" id="ProtNLM"/>
    </source>
</evidence>
<dbReference type="EnsemblMetazoa" id="ENSAATROPT004683">
    <property type="protein sequence ID" value="ENSAATROPP004487"/>
    <property type="gene ID" value="ENSAATROPG003731"/>
</dbReference>
<dbReference type="EnsemblMetazoa" id="AATE011405-RA">
    <property type="protein sequence ID" value="AATE011405-PA.1"/>
    <property type="gene ID" value="AATE011405"/>
</dbReference>
<dbReference type="AlphaFoldDB" id="A0A182J4W5"/>
<evidence type="ECO:0000313" key="3">
    <source>
        <dbReference type="EnsemblMetazoa" id="AATE011405-PA.1"/>
    </source>
</evidence>
<reference evidence="3" key="2">
    <citation type="submission" date="2022-08" db="UniProtKB">
        <authorList>
            <consortium name="EnsemblMetazoa"/>
        </authorList>
    </citation>
    <scope>IDENTIFICATION</scope>
    <source>
        <strain evidence="3">EBRO</strain>
    </source>
</reference>
<evidence type="ECO:0000256" key="1">
    <source>
        <dbReference type="SAM" id="Phobius"/>
    </source>
</evidence>